<feature type="compositionally biased region" description="Basic and acidic residues" evidence="1">
    <location>
        <begin position="1"/>
        <end position="10"/>
    </location>
</feature>
<evidence type="ECO:0000259" key="2">
    <source>
        <dbReference type="SMART" id="SM00894"/>
    </source>
</evidence>
<evidence type="ECO:0000256" key="1">
    <source>
        <dbReference type="SAM" id="MobiDB-lite"/>
    </source>
</evidence>
<organism evidence="3 4">
    <name type="scientific">Kocuria rhizophila</name>
    <dbReference type="NCBI Taxonomy" id="72000"/>
    <lineage>
        <taxon>Bacteria</taxon>
        <taxon>Bacillati</taxon>
        <taxon>Actinomycetota</taxon>
        <taxon>Actinomycetes</taxon>
        <taxon>Micrococcales</taxon>
        <taxon>Micrococcaceae</taxon>
        <taxon>Kocuria</taxon>
    </lineage>
</organism>
<feature type="domain" description="Excalibur calcium-binding" evidence="2">
    <location>
        <begin position="349"/>
        <end position="385"/>
    </location>
</feature>
<feature type="region of interest" description="Disordered" evidence="1">
    <location>
        <begin position="1"/>
        <end position="27"/>
    </location>
</feature>
<evidence type="ECO:0000313" key="4">
    <source>
        <dbReference type="Proteomes" id="UP000298017"/>
    </source>
</evidence>
<proteinExistence type="predicted"/>
<dbReference type="InterPro" id="IPR011089">
    <property type="entry name" value="GmrSD_C"/>
</dbReference>
<reference evidence="3 4" key="1">
    <citation type="submission" date="2019-03" db="EMBL/GenBank/DDBJ databases">
        <title>Genome Sequencing and Assembly of Various Microbes Isolated from Alder Root Nodule.</title>
        <authorList>
            <person name="Swanson E."/>
            <person name="Sevigny J.L."/>
            <person name="Pesce C."/>
            <person name="Davis I."/>
            <person name="Kleiner V."/>
            <person name="Tisa L."/>
        </authorList>
    </citation>
    <scope>NUCLEOTIDE SEQUENCE [LARGE SCALE GENOMIC DNA]</scope>
    <source>
        <strain evidence="3 4">4R-31</strain>
    </source>
</reference>
<dbReference type="PANTHER" id="PTHR24094">
    <property type="entry name" value="SECRETED PROTEIN"/>
    <property type="match status" value="1"/>
</dbReference>
<evidence type="ECO:0000313" key="3">
    <source>
        <dbReference type="EMBL" id="TFI00701.1"/>
    </source>
</evidence>
<dbReference type="Pfam" id="PF05901">
    <property type="entry name" value="Excalibur"/>
    <property type="match status" value="1"/>
</dbReference>
<sequence length="388" mass="39875">MRGSCVERRPRGTGRIEIPLTSPRTSPTARFALAASALVLALTGCGTPGAPTPSASSTGSGTARSTTTPPAPSTTPAAPASRTGAPGPSAASSSAGEHRAEDRTRDAAPGTALAALDEIPVKGRAPKTGYSRDEFGPRWADADHNGCDTRNDVLRRDLTGIDVKPGTHGCTVAAGSLLSPYTGVATAFTAGQDTSSEVQIDHVVALSDAWQKGAQQLDAARRTELANDPLNLLAVDGPSNNRKSDGDAATWLPPATGERCEYVATQIAVKKNYELWVTDAEKNAMVRVLEACPGQQLPRARQWPAPVDEPVDEPVAEVPAQPAAPAQPAPPAAPAPGAPPANAPSGDLYFSRCVDARAAGMAPLYAGSPGYRTGLDGDGDGVACEPRR</sequence>
<dbReference type="InterPro" id="IPR008613">
    <property type="entry name" value="Excalibur_Ca-bd_domain"/>
</dbReference>
<keyword evidence="4" id="KW-1185">Reference proteome</keyword>
<dbReference type="EMBL" id="SPNK01000008">
    <property type="protein sequence ID" value="TFI00701.1"/>
    <property type="molecule type" value="Genomic_DNA"/>
</dbReference>
<feature type="compositionally biased region" description="Low complexity" evidence="1">
    <location>
        <begin position="46"/>
        <end position="95"/>
    </location>
</feature>
<feature type="region of interest" description="Disordered" evidence="1">
    <location>
        <begin position="367"/>
        <end position="388"/>
    </location>
</feature>
<feature type="compositionally biased region" description="Basic and acidic residues" evidence="1">
    <location>
        <begin position="130"/>
        <end position="148"/>
    </location>
</feature>
<dbReference type="PANTHER" id="PTHR24094:SF15">
    <property type="entry name" value="AMP-DEPENDENT SYNTHETASE_LIGASE DOMAIN-CONTAINING PROTEIN-RELATED"/>
    <property type="match status" value="1"/>
</dbReference>
<feature type="compositionally biased region" description="Basic and acidic residues" evidence="1">
    <location>
        <begin position="96"/>
        <end position="106"/>
    </location>
</feature>
<feature type="region of interest" description="Disordered" evidence="1">
    <location>
        <begin position="46"/>
        <end position="148"/>
    </location>
</feature>
<dbReference type="SMART" id="SM00894">
    <property type="entry name" value="Excalibur"/>
    <property type="match status" value="1"/>
</dbReference>
<comment type="caution">
    <text evidence="3">The sequence shown here is derived from an EMBL/GenBank/DDBJ whole genome shotgun (WGS) entry which is preliminary data.</text>
</comment>
<dbReference type="AlphaFoldDB" id="A0AAX2SD37"/>
<name>A0AAX2SD37_KOCRH</name>
<feature type="region of interest" description="Disordered" evidence="1">
    <location>
        <begin position="299"/>
        <end position="343"/>
    </location>
</feature>
<protein>
    <submittedName>
        <fullName evidence="3">DUF1524 domain-containing protein</fullName>
    </submittedName>
</protein>
<accession>A0AAX2SD37</accession>
<feature type="compositionally biased region" description="Pro residues" evidence="1">
    <location>
        <begin position="325"/>
        <end position="342"/>
    </location>
</feature>
<dbReference type="Proteomes" id="UP000298017">
    <property type="component" value="Unassembled WGS sequence"/>
</dbReference>
<gene>
    <name evidence="3" type="ORF">E4P33_08530</name>
</gene>
<dbReference type="Pfam" id="PF07510">
    <property type="entry name" value="GmrSD_C"/>
    <property type="match status" value="1"/>
</dbReference>
<dbReference type="RefSeq" id="WP_135010722.1">
    <property type="nucleotide sequence ID" value="NZ_JAQGES010000001.1"/>
</dbReference>